<evidence type="ECO:0000256" key="2">
    <source>
        <dbReference type="SAM" id="MobiDB-lite"/>
    </source>
</evidence>
<comment type="caution">
    <text evidence="3">The sequence shown here is derived from an EMBL/GenBank/DDBJ whole genome shotgun (WGS) entry which is preliminary data.</text>
</comment>
<evidence type="ECO:0008006" key="5">
    <source>
        <dbReference type="Google" id="ProtNLM"/>
    </source>
</evidence>
<feature type="region of interest" description="Disordered" evidence="2">
    <location>
        <begin position="162"/>
        <end position="232"/>
    </location>
</feature>
<evidence type="ECO:0000256" key="1">
    <source>
        <dbReference type="SAM" id="Coils"/>
    </source>
</evidence>
<dbReference type="AlphaFoldDB" id="A0AAW1NPE0"/>
<feature type="compositionally biased region" description="Polar residues" evidence="2">
    <location>
        <begin position="202"/>
        <end position="211"/>
    </location>
</feature>
<feature type="coiled-coil region" evidence="1">
    <location>
        <begin position="93"/>
        <end position="127"/>
    </location>
</feature>
<proteinExistence type="predicted"/>
<keyword evidence="1" id="KW-0175">Coiled coil</keyword>
<dbReference type="EMBL" id="JALJOQ010000198">
    <property type="protein sequence ID" value="KAK9790110.1"/>
    <property type="molecule type" value="Genomic_DNA"/>
</dbReference>
<dbReference type="PANTHER" id="PTHR35315">
    <property type="entry name" value="ACI13"/>
    <property type="match status" value="1"/>
</dbReference>
<evidence type="ECO:0000313" key="4">
    <source>
        <dbReference type="Proteomes" id="UP001465755"/>
    </source>
</evidence>
<dbReference type="Proteomes" id="UP001465755">
    <property type="component" value="Unassembled WGS sequence"/>
</dbReference>
<dbReference type="PANTHER" id="PTHR35315:SF1">
    <property type="entry name" value="RAB6-INTERACTING GOLGIN"/>
    <property type="match status" value="1"/>
</dbReference>
<sequence>MTLDSAMSLTEEVREEQKWAAAGEKLVAANLVEKMIEAKERELQGCIALNYTRVREVEKELAQLQLQLRITAGPKRSALEMIRKKIELQNAKVVMARDRHKAAKQAMQAAEKDLSQEEAIKQRLCDELNVLVQQSATAQLDKLDQLTQRLNFLNQGYNGHADASAAQAQRRSDSPAGRPGGGHPASGQRLDVQKPAGRRQSDSAGSQQQQIPREGPRPNSSGQQQGRFSGFD</sequence>
<gene>
    <name evidence="3" type="ORF">WJX73_008949</name>
</gene>
<organism evidence="3 4">
    <name type="scientific">Symbiochloris irregularis</name>
    <dbReference type="NCBI Taxonomy" id="706552"/>
    <lineage>
        <taxon>Eukaryota</taxon>
        <taxon>Viridiplantae</taxon>
        <taxon>Chlorophyta</taxon>
        <taxon>core chlorophytes</taxon>
        <taxon>Trebouxiophyceae</taxon>
        <taxon>Trebouxiales</taxon>
        <taxon>Trebouxiaceae</taxon>
        <taxon>Symbiochloris</taxon>
    </lineage>
</organism>
<evidence type="ECO:0000313" key="3">
    <source>
        <dbReference type="EMBL" id="KAK9790110.1"/>
    </source>
</evidence>
<protein>
    <recommendedName>
        <fullName evidence="5">RAB6-interacting golgin</fullName>
    </recommendedName>
</protein>
<feature type="compositionally biased region" description="Polar residues" evidence="2">
    <location>
        <begin position="218"/>
        <end position="232"/>
    </location>
</feature>
<reference evidence="3 4" key="1">
    <citation type="journal article" date="2024" name="Nat. Commun.">
        <title>Phylogenomics reveals the evolutionary origins of lichenization in chlorophyte algae.</title>
        <authorList>
            <person name="Puginier C."/>
            <person name="Libourel C."/>
            <person name="Otte J."/>
            <person name="Skaloud P."/>
            <person name="Haon M."/>
            <person name="Grisel S."/>
            <person name="Petersen M."/>
            <person name="Berrin J.G."/>
            <person name="Delaux P.M."/>
            <person name="Dal Grande F."/>
            <person name="Keller J."/>
        </authorList>
    </citation>
    <scope>NUCLEOTIDE SEQUENCE [LARGE SCALE GENOMIC DNA]</scope>
    <source>
        <strain evidence="3 4">SAG 2036</strain>
    </source>
</reference>
<accession>A0AAW1NPE0</accession>
<keyword evidence="4" id="KW-1185">Reference proteome</keyword>
<name>A0AAW1NPE0_9CHLO</name>